<keyword evidence="1" id="KW-0812">Transmembrane</keyword>
<organism evidence="2">
    <name type="scientific">Octopus bimaculoides</name>
    <name type="common">California two-spotted octopus</name>
    <dbReference type="NCBI Taxonomy" id="37653"/>
    <lineage>
        <taxon>Eukaryota</taxon>
        <taxon>Metazoa</taxon>
        <taxon>Spiralia</taxon>
        <taxon>Lophotrochozoa</taxon>
        <taxon>Mollusca</taxon>
        <taxon>Cephalopoda</taxon>
        <taxon>Coleoidea</taxon>
        <taxon>Octopodiformes</taxon>
        <taxon>Octopoda</taxon>
        <taxon>Incirrata</taxon>
        <taxon>Octopodidae</taxon>
        <taxon>Octopus</taxon>
    </lineage>
</organism>
<evidence type="ECO:0000313" key="2">
    <source>
        <dbReference type="EMBL" id="KOF86957.1"/>
    </source>
</evidence>
<protein>
    <submittedName>
        <fullName evidence="2">Uncharacterized protein</fullName>
    </submittedName>
</protein>
<accession>A0A0L8HCQ1</accession>
<evidence type="ECO:0000256" key="1">
    <source>
        <dbReference type="SAM" id="Phobius"/>
    </source>
</evidence>
<reference evidence="2" key="1">
    <citation type="submission" date="2015-07" db="EMBL/GenBank/DDBJ databases">
        <title>MeaNS - Measles Nucleotide Surveillance Program.</title>
        <authorList>
            <person name="Tran T."/>
            <person name="Druce J."/>
        </authorList>
    </citation>
    <scope>NUCLEOTIDE SEQUENCE</scope>
    <source>
        <strain evidence="2">UCB-OBI-ISO-001</strain>
        <tissue evidence="2">Gonad</tissue>
    </source>
</reference>
<dbReference type="AlphaFoldDB" id="A0A0L8HCQ1"/>
<keyword evidence="1" id="KW-1133">Transmembrane helix</keyword>
<dbReference type="EMBL" id="KQ418537">
    <property type="protein sequence ID" value="KOF86957.1"/>
    <property type="molecule type" value="Genomic_DNA"/>
</dbReference>
<proteinExistence type="predicted"/>
<feature type="transmembrane region" description="Helical" evidence="1">
    <location>
        <begin position="7"/>
        <end position="27"/>
    </location>
</feature>
<name>A0A0L8HCQ1_OCTBM</name>
<sequence length="54" mass="6578">MVEFKKYFSYIQIIIEFLVFSYCKFYFCLSISYLKKKICSPPSHTKNINYLFSL</sequence>
<gene>
    <name evidence="2" type="ORF">OCBIM_22017761mg</name>
</gene>
<keyword evidence="1" id="KW-0472">Membrane</keyword>